<reference evidence="1" key="1">
    <citation type="submission" date="2018-08" db="EMBL/GenBank/DDBJ databases">
        <authorList>
            <person name="Jin W."/>
            <person name="Wang H."/>
            <person name="Yang Y."/>
            <person name="Li M."/>
            <person name="Liu J."/>
        </authorList>
    </citation>
    <scope>NUCLEOTIDE SEQUENCE</scope>
    <source>
        <strain evidence="1">AESS21</strain>
    </source>
</reference>
<proteinExistence type="predicted"/>
<comment type="caution">
    <text evidence="1">The sequence shown here is derived from an EMBL/GenBank/DDBJ whole genome shotgun (WGS) entry which is preliminary data.</text>
</comment>
<dbReference type="RefSeq" id="WP_213216521.1">
    <property type="nucleotide sequence ID" value="NZ_QTKU01000003.1"/>
</dbReference>
<protein>
    <submittedName>
        <fullName evidence="1">Uncharacterized protein</fullName>
    </submittedName>
</protein>
<dbReference type="EMBL" id="QTKU01000003">
    <property type="protein sequence ID" value="MBS8261056.1"/>
    <property type="molecule type" value="Genomic_DNA"/>
</dbReference>
<organism evidence="1 2">
    <name type="scientific">Roseibium polysiphoniae</name>
    <dbReference type="NCBI Taxonomy" id="2571221"/>
    <lineage>
        <taxon>Bacteria</taxon>
        <taxon>Pseudomonadati</taxon>
        <taxon>Pseudomonadota</taxon>
        <taxon>Alphaproteobacteria</taxon>
        <taxon>Hyphomicrobiales</taxon>
        <taxon>Stappiaceae</taxon>
        <taxon>Roseibium</taxon>
    </lineage>
</organism>
<gene>
    <name evidence="1" type="ORF">DYI23_12580</name>
</gene>
<sequence>MRLPLTDTPGPEKLIAAHAAGIGYSRLGMPHDQIDGGEAQKDDATAVTSPEVQTILLYLRKTRKKAETVRENAPAGSYLDGVLSRTIAGIDQEISQLRYLLNSADDATKTLSGRPQRMRPAL</sequence>
<name>A0A944CCV9_9HYPH</name>
<evidence type="ECO:0000313" key="1">
    <source>
        <dbReference type="EMBL" id="MBS8261056.1"/>
    </source>
</evidence>
<reference evidence="1" key="2">
    <citation type="journal article" date="2021" name="Microorganisms">
        <title>Bacterial Dimethylsulfoniopropionate Biosynthesis in the East China Sea.</title>
        <authorList>
            <person name="Liu J."/>
            <person name="Zhang Y."/>
            <person name="Liu J."/>
            <person name="Zhong H."/>
            <person name="Williams B.T."/>
            <person name="Zheng Y."/>
            <person name="Curson A.R.J."/>
            <person name="Sun C."/>
            <person name="Sun H."/>
            <person name="Song D."/>
            <person name="Wagner Mackenzie B."/>
            <person name="Bermejo Martinez A."/>
            <person name="Todd J.D."/>
            <person name="Zhang X.H."/>
        </authorList>
    </citation>
    <scope>NUCLEOTIDE SEQUENCE</scope>
    <source>
        <strain evidence="1">AESS21</strain>
    </source>
</reference>
<dbReference type="AlphaFoldDB" id="A0A944CCV9"/>
<dbReference type="Proteomes" id="UP000705379">
    <property type="component" value="Unassembled WGS sequence"/>
</dbReference>
<evidence type="ECO:0000313" key="2">
    <source>
        <dbReference type="Proteomes" id="UP000705379"/>
    </source>
</evidence>
<accession>A0A944CCV9</accession>